<comment type="caution">
    <text evidence="2">The sequence shown here is derived from an EMBL/GenBank/DDBJ whole genome shotgun (WGS) entry which is preliminary data.</text>
</comment>
<dbReference type="GO" id="GO:0006508">
    <property type="term" value="P:proteolysis"/>
    <property type="evidence" value="ECO:0007669"/>
    <property type="project" value="InterPro"/>
</dbReference>
<dbReference type="EMBL" id="CZCS02000006">
    <property type="protein sequence ID" value="VXD11449.1"/>
    <property type="molecule type" value="Genomic_DNA"/>
</dbReference>
<evidence type="ECO:0000313" key="3">
    <source>
        <dbReference type="Proteomes" id="UP000182190"/>
    </source>
</evidence>
<dbReference type="PANTHER" id="PTHR48104">
    <property type="entry name" value="METACASPASE-4"/>
    <property type="match status" value="1"/>
</dbReference>
<reference evidence="2" key="1">
    <citation type="submission" date="2019-10" db="EMBL/GenBank/DDBJ databases">
        <authorList>
            <consortium name="Genoscope - CEA"/>
            <person name="William W."/>
        </authorList>
    </citation>
    <scope>NUCLEOTIDE SEQUENCE [LARGE SCALE GENOMIC DNA]</scope>
    <source>
        <strain evidence="2">BBR_PRJEB10994</strain>
    </source>
</reference>
<name>A0A7Z9BHL6_9CYAN</name>
<dbReference type="Proteomes" id="UP000182190">
    <property type="component" value="Unassembled WGS sequence"/>
</dbReference>
<dbReference type="PROSITE" id="PS51318">
    <property type="entry name" value="TAT"/>
    <property type="match status" value="1"/>
</dbReference>
<dbReference type="SUPFAM" id="SSF52129">
    <property type="entry name" value="Caspase-like"/>
    <property type="match status" value="1"/>
</dbReference>
<dbReference type="InterPro" id="IPR050452">
    <property type="entry name" value="Metacaspase"/>
</dbReference>
<dbReference type="PANTHER" id="PTHR48104:SF30">
    <property type="entry name" value="METACASPASE-1"/>
    <property type="match status" value="1"/>
</dbReference>
<organism evidence="2 3">
    <name type="scientific">Planktothrix paucivesiculata PCC 9631</name>
    <dbReference type="NCBI Taxonomy" id="671071"/>
    <lineage>
        <taxon>Bacteria</taxon>
        <taxon>Bacillati</taxon>
        <taxon>Cyanobacteriota</taxon>
        <taxon>Cyanophyceae</taxon>
        <taxon>Oscillatoriophycideae</taxon>
        <taxon>Oscillatoriales</taxon>
        <taxon>Microcoleaceae</taxon>
        <taxon>Planktothrix</taxon>
    </lineage>
</organism>
<protein>
    <submittedName>
        <fullName evidence="2">Peptidase C14 caspase catalytic subunit p20</fullName>
    </submittedName>
</protein>
<evidence type="ECO:0000259" key="1">
    <source>
        <dbReference type="Pfam" id="PF00656"/>
    </source>
</evidence>
<dbReference type="AlphaFoldDB" id="A0A7Z9BHL6"/>
<keyword evidence="3" id="KW-1185">Reference proteome</keyword>
<dbReference type="Gene3D" id="3.40.50.1460">
    <property type="match status" value="1"/>
</dbReference>
<proteinExistence type="predicted"/>
<dbReference type="RefSeq" id="WP_083623351.1">
    <property type="nucleotide sequence ID" value="NZ_LR735026.1"/>
</dbReference>
<dbReference type="GO" id="GO:0005737">
    <property type="term" value="C:cytoplasm"/>
    <property type="evidence" value="ECO:0007669"/>
    <property type="project" value="TreeGrafter"/>
</dbReference>
<dbReference type="OrthoDB" id="505527at2"/>
<dbReference type="Pfam" id="PF00656">
    <property type="entry name" value="Peptidase_C14"/>
    <property type="match status" value="1"/>
</dbReference>
<dbReference type="GO" id="GO:0004197">
    <property type="term" value="F:cysteine-type endopeptidase activity"/>
    <property type="evidence" value="ECO:0007669"/>
    <property type="project" value="InterPro"/>
</dbReference>
<dbReference type="InterPro" id="IPR029030">
    <property type="entry name" value="Caspase-like_dom_sf"/>
</dbReference>
<sequence>MTHNTRRHFLKFASSALATLGINQFLFQQKAEQAGKVLAQSTPRKLALLVGINQYPFNPLEGCVNDLDLQRYLLIHRFGFNPKDIYILPETEATRTGILTAFEEHLIKQAKPGDIVVYHYSGHGSRIFDPDPIITRLGDIQGLNGTFVPINSDFSTGYAEVGGVVQDIMGHTLFLLMSALKTENVTVVLDSCFSGGATRGVRVRSRDGGENILVSSDEKNYQQQWLSRLNLSPEQFVKGYQTGVAKGVVLAASSPNQLAREANINGFKCGLFSYLLTYYLWQEDNNIERVFQNILPEIPEKFNQVPRYEVKVGSGYQQQLPYFINSPKSPAQAVVTAVSGETAQLWLGGVDLRKVTTGTIFTAINGTGKVKIISRDGLVGQAKIEQPVTVGTPLHLIS</sequence>
<dbReference type="InterPro" id="IPR006311">
    <property type="entry name" value="TAT_signal"/>
</dbReference>
<dbReference type="InterPro" id="IPR011600">
    <property type="entry name" value="Pept_C14_caspase"/>
</dbReference>
<feature type="domain" description="Peptidase C14 caspase" evidence="1">
    <location>
        <begin position="44"/>
        <end position="309"/>
    </location>
</feature>
<gene>
    <name evidence="2" type="ORF">PL9631_1030048</name>
</gene>
<evidence type="ECO:0000313" key="2">
    <source>
        <dbReference type="EMBL" id="VXD11449.1"/>
    </source>
</evidence>
<accession>A0A7Z9BHL6</accession>